<dbReference type="RefSeq" id="WP_103958283.1">
    <property type="nucleotide sequence ID" value="NZ_FNVT01000006.1"/>
</dbReference>
<keyword evidence="1" id="KW-1133">Transmembrane helix</keyword>
<accession>A0A1H6DWU3</accession>
<evidence type="ECO:0008006" key="4">
    <source>
        <dbReference type="Google" id="ProtNLM"/>
    </source>
</evidence>
<reference evidence="2 3" key="1">
    <citation type="submission" date="2016-10" db="EMBL/GenBank/DDBJ databases">
        <authorList>
            <person name="de Groot N.N."/>
        </authorList>
    </citation>
    <scope>NUCLEOTIDE SEQUENCE [LARGE SCALE GENOMIC DNA]</scope>
    <source>
        <strain evidence="2 3">CGMCC 4.7037</strain>
    </source>
</reference>
<keyword evidence="3" id="KW-1185">Reference proteome</keyword>
<feature type="transmembrane region" description="Helical" evidence="1">
    <location>
        <begin position="74"/>
        <end position="105"/>
    </location>
</feature>
<dbReference type="OrthoDB" id="3542456at2"/>
<name>A0A1H6DWU3_9ACTN</name>
<proteinExistence type="predicted"/>
<evidence type="ECO:0000313" key="2">
    <source>
        <dbReference type="EMBL" id="SEG89055.1"/>
    </source>
</evidence>
<dbReference type="EMBL" id="FNVT01000006">
    <property type="protein sequence ID" value="SEG89055.1"/>
    <property type="molecule type" value="Genomic_DNA"/>
</dbReference>
<keyword evidence="1" id="KW-0472">Membrane</keyword>
<dbReference type="Proteomes" id="UP000236732">
    <property type="component" value="Unassembled WGS sequence"/>
</dbReference>
<sequence length="191" mass="19681">MPATMPSAATAAIAAVTFAALYAGHQVGDHVVQSDRAAIAKGVPDRERLAAGVSPWTGWGACLRHVAGYTATQAAALVLVGLVAPLELTGMVIALIVSASTHAVIDRRWIVRRLIRLKGCHDWREGPYLIDQSLHVGAMLVAAVLGVAVPGAVGVVTVAIAAAALVGAALMTERRLGHGLSMSTVTPDDTR</sequence>
<dbReference type="InterPro" id="IPR021737">
    <property type="entry name" value="Phage_phiKZ_Orf197"/>
</dbReference>
<feature type="transmembrane region" description="Helical" evidence="1">
    <location>
        <begin position="151"/>
        <end position="172"/>
    </location>
</feature>
<evidence type="ECO:0000256" key="1">
    <source>
        <dbReference type="SAM" id="Phobius"/>
    </source>
</evidence>
<organism evidence="2 3">
    <name type="scientific">Nonomuraea solani</name>
    <dbReference type="NCBI Taxonomy" id="1144553"/>
    <lineage>
        <taxon>Bacteria</taxon>
        <taxon>Bacillati</taxon>
        <taxon>Actinomycetota</taxon>
        <taxon>Actinomycetes</taxon>
        <taxon>Streptosporangiales</taxon>
        <taxon>Streptosporangiaceae</taxon>
        <taxon>Nonomuraea</taxon>
    </lineage>
</organism>
<keyword evidence="1" id="KW-0812">Transmembrane</keyword>
<dbReference type="Pfam" id="PF11750">
    <property type="entry name" value="DUF3307"/>
    <property type="match status" value="1"/>
</dbReference>
<dbReference type="AlphaFoldDB" id="A0A1H6DWU3"/>
<gene>
    <name evidence="2" type="ORF">SAMN05444920_106382</name>
</gene>
<evidence type="ECO:0000313" key="3">
    <source>
        <dbReference type="Proteomes" id="UP000236732"/>
    </source>
</evidence>
<protein>
    <recommendedName>
        <fullName evidence="4">DUF3307 domain-containing protein</fullName>
    </recommendedName>
</protein>